<evidence type="ECO:0000256" key="2">
    <source>
        <dbReference type="SAM" id="Phobius"/>
    </source>
</evidence>
<evidence type="ECO:0000259" key="3">
    <source>
        <dbReference type="Pfam" id="PF17802"/>
    </source>
</evidence>
<dbReference type="Proteomes" id="UP000243201">
    <property type="component" value="Unassembled WGS sequence"/>
</dbReference>
<evidence type="ECO:0000313" key="4">
    <source>
        <dbReference type="EMBL" id="PMB90730.1"/>
    </source>
</evidence>
<proteinExistence type="predicted"/>
<evidence type="ECO:0000313" key="5">
    <source>
        <dbReference type="Proteomes" id="UP000243201"/>
    </source>
</evidence>
<feature type="domain" description="SpaA-like prealbumin fold" evidence="3">
    <location>
        <begin position="444"/>
        <end position="576"/>
    </location>
</feature>
<organism evidence="4 5">
    <name type="scientific">Varibaculum cambriense</name>
    <dbReference type="NCBI Taxonomy" id="184870"/>
    <lineage>
        <taxon>Bacteria</taxon>
        <taxon>Bacillati</taxon>
        <taxon>Actinomycetota</taxon>
        <taxon>Actinomycetes</taxon>
        <taxon>Actinomycetales</taxon>
        <taxon>Actinomycetaceae</taxon>
        <taxon>Varibaculum</taxon>
    </lineage>
</organism>
<keyword evidence="2" id="KW-0812">Transmembrane</keyword>
<keyword evidence="5" id="KW-1185">Reference proteome</keyword>
<name>A0ABX4UUB0_9ACTO</name>
<sequence length="654" mass="72407">MTSWRSASLKQGLALGFSMLLSIVLVVFITIPPSSPARAAERPFPDYDLSYEWIHGQVDKNWKPGDPGDGCLKSAAKEVTPLSHFAFSAKINPCDGVRTTMKFKYNTVDPEMAPTLNFRLGVTWQYTKRSDDKPYTWKPVENFTMDGKPVPAEKYDPSSQDSVVVKNSDGSWRHLGNNNPRDFFEPVHIVFDDEFHNDEEHTFQWDAYLPADGDQAGMSIGTGSTGDTQGGSIGTKANGLYVSIPASADYRYVLDSEYRAAQKVEDKVKIPNRPLAFWGGKLEGSTYTTIACLEKQLLAPVMAQQSITDIYPELAQVVKNPGEVKFQDGSGNFALARYPYEFYVGQPGNWTSLSGLRMMNWDDKSKKFLPYGDKNLPYKPTFESVEKEIPGYTKVDNDLPVLKDGRMGMPGYVKSKAPNFKLSYHKTPGVDTQHMYFTYRKNPGTFKLSKQAEDGTALAGAKFELYQLVNEEPTPCGVEPDLTNTEEIKVCPVRTPSSQDQLRDMLNAAPTNCETKRVRKVVLEGFNADGSFATGTDGTFAPAGKPALEPGDYLLREVSAPKDYKILNEYIPFEVPIQAKEDAEGKMASAQVPANVDVRNYKTPPPPTTVPPTQPPTPPTTRMPKTGVGPLWQAVVILLVSGAVLIIVRKKNVQ</sequence>
<dbReference type="EMBL" id="PNGC01000001">
    <property type="protein sequence ID" value="PMB90730.1"/>
    <property type="molecule type" value="Genomic_DNA"/>
</dbReference>
<dbReference type="Gene3D" id="2.60.40.10">
    <property type="entry name" value="Immunoglobulins"/>
    <property type="match status" value="1"/>
</dbReference>
<keyword evidence="2" id="KW-1133">Transmembrane helix</keyword>
<dbReference type="Pfam" id="PF17802">
    <property type="entry name" value="SpaA"/>
    <property type="match status" value="1"/>
</dbReference>
<feature type="transmembrane region" description="Helical" evidence="2">
    <location>
        <begin position="631"/>
        <end position="648"/>
    </location>
</feature>
<accession>A0ABX4UUB0</accession>
<keyword evidence="2" id="KW-0472">Membrane</keyword>
<reference evidence="4 5" key="1">
    <citation type="submission" date="2017-09" db="EMBL/GenBank/DDBJ databases">
        <title>Bacterial strain isolated from the female urinary microbiota.</title>
        <authorList>
            <person name="Thomas-White K."/>
            <person name="Kumar N."/>
            <person name="Forster S."/>
            <person name="Putonti C."/>
            <person name="Lawley T."/>
            <person name="Wolfe A.J."/>
        </authorList>
    </citation>
    <scope>NUCLEOTIDE SEQUENCE [LARGE SCALE GENOMIC DNA]</scope>
    <source>
        <strain evidence="4 5">UMB0744</strain>
    </source>
</reference>
<protein>
    <recommendedName>
        <fullName evidence="3">SpaA-like prealbumin fold domain-containing protein</fullName>
    </recommendedName>
</protein>
<dbReference type="InterPro" id="IPR013783">
    <property type="entry name" value="Ig-like_fold"/>
</dbReference>
<feature type="compositionally biased region" description="Pro residues" evidence="1">
    <location>
        <begin position="603"/>
        <end position="621"/>
    </location>
</feature>
<feature type="region of interest" description="Disordered" evidence="1">
    <location>
        <begin position="597"/>
        <end position="621"/>
    </location>
</feature>
<evidence type="ECO:0000256" key="1">
    <source>
        <dbReference type="SAM" id="MobiDB-lite"/>
    </source>
</evidence>
<dbReference type="InterPro" id="IPR041033">
    <property type="entry name" value="SpaA_PFL_dom_1"/>
</dbReference>
<comment type="caution">
    <text evidence="4">The sequence shown here is derived from an EMBL/GenBank/DDBJ whole genome shotgun (WGS) entry which is preliminary data.</text>
</comment>
<gene>
    <name evidence="4" type="ORF">CJ240_03125</name>
</gene>